<evidence type="ECO:0000313" key="2">
    <source>
        <dbReference type="Proteomes" id="UP001234343"/>
    </source>
</evidence>
<dbReference type="RefSeq" id="WP_289366604.1">
    <property type="nucleotide sequence ID" value="NZ_JAUCBP010000012.1"/>
</dbReference>
<name>A0ABT7T0E5_9ALTE</name>
<gene>
    <name evidence="1" type="ORF">QTP81_15020</name>
</gene>
<reference evidence="1 2" key="1">
    <citation type="submission" date="2023-06" db="EMBL/GenBank/DDBJ databases">
        <title>Alteromonas sp. ASW11-36 isolated from intertidal sand.</title>
        <authorList>
            <person name="Li Y."/>
        </authorList>
    </citation>
    <scope>NUCLEOTIDE SEQUENCE [LARGE SCALE GENOMIC DNA]</scope>
    <source>
        <strain evidence="1 2">ASW11-36</strain>
    </source>
</reference>
<comment type="caution">
    <text evidence="1">The sequence shown here is derived from an EMBL/GenBank/DDBJ whole genome shotgun (WGS) entry which is preliminary data.</text>
</comment>
<organism evidence="1 2">
    <name type="scientific">Alteromonas arenosi</name>
    <dbReference type="NCBI Taxonomy" id="3055817"/>
    <lineage>
        <taxon>Bacteria</taxon>
        <taxon>Pseudomonadati</taxon>
        <taxon>Pseudomonadota</taxon>
        <taxon>Gammaproteobacteria</taxon>
        <taxon>Alteromonadales</taxon>
        <taxon>Alteromonadaceae</taxon>
        <taxon>Alteromonas/Salinimonas group</taxon>
        <taxon>Alteromonas</taxon>
    </lineage>
</organism>
<keyword evidence="2" id="KW-1185">Reference proteome</keyword>
<protein>
    <submittedName>
        <fullName evidence="1">Uncharacterized protein</fullName>
    </submittedName>
</protein>
<dbReference type="Proteomes" id="UP001234343">
    <property type="component" value="Unassembled WGS sequence"/>
</dbReference>
<dbReference type="EMBL" id="JAUCBP010000012">
    <property type="protein sequence ID" value="MDM7861913.1"/>
    <property type="molecule type" value="Genomic_DNA"/>
</dbReference>
<proteinExistence type="predicted"/>
<sequence>MRDICNFEALAGEKTLEALKNEFHYQMELTEGKYVFWLESKFMECNLDPATNAESQAILQFFANCACPFSSLRLARSMSKRNVEHGPIVSDEAALHYLLTGIEQLAAGLYDPKINSGILLYLRSNEFLLACQLLATYQNEFKGETLCPEVKVLIAILSSHSNDMIQQ</sequence>
<accession>A0ABT7T0E5</accession>
<evidence type="ECO:0000313" key="1">
    <source>
        <dbReference type="EMBL" id="MDM7861913.1"/>
    </source>
</evidence>